<dbReference type="CDD" id="cd00736">
    <property type="entry name" value="lambda_lys-like"/>
    <property type="match status" value="1"/>
</dbReference>
<dbReference type="EMBL" id="BAABFA010000019">
    <property type="protein sequence ID" value="GAA4468416.1"/>
    <property type="molecule type" value="Genomic_DNA"/>
</dbReference>
<gene>
    <name evidence="1" type="ORF">GCM10023093_25970</name>
</gene>
<sequence length="183" mass="19890">MGDLFKENWKYILAALAAPALLMAISTKLRAQAAPKNTASVNLRAFLTMIQYAEGTYGANAYRTLYGGQLFNSYAQHPNIAINKGGITSTAAGAYQILFRTWQSVKQALGLQDFSPASQDRAAVELIRRRGALEDVIAGRFGEAIYKCRKEWASLPGAGYGQHERSFASLAQVYQYAGGQLAA</sequence>
<name>A0ABP8NMQ7_9BACT</name>
<evidence type="ECO:0000313" key="2">
    <source>
        <dbReference type="Proteomes" id="UP001500067"/>
    </source>
</evidence>
<keyword evidence="2" id="KW-1185">Reference proteome</keyword>
<evidence type="ECO:0000313" key="1">
    <source>
        <dbReference type="EMBL" id="GAA4468416.1"/>
    </source>
</evidence>
<organism evidence="1 2">
    <name type="scientific">Nemorincola caseinilytica</name>
    <dbReference type="NCBI Taxonomy" id="2054315"/>
    <lineage>
        <taxon>Bacteria</taxon>
        <taxon>Pseudomonadati</taxon>
        <taxon>Bacteroidota</taxon>
        <taxon>Chitinophagia</taxon>
        <taxon>Chitinophagales</taxon>
        <taxon>Chitinophagaceae</taxon>
        <taxon>Nemorincola</taxon>
    </lineage>
</organism>
<dbReference type="SUPFAM" id="SSF53955">
    <property type="entry name" value="Lysozyme-like"/>
    <property type="match status" value="1"/>
</dbReference>
<comment type="caution">
    <text evidence="1">The sequence shown here is derived from an EMBL/GenBank/DDBJ whole genome shotgun (WGS) entry which is preliminary data.</text>
</comment>
<dbReference type="Proteomes" id="UP001500067">
    <property type="component" value="Unassembled WGS sequence"/>
</dbReference>
<proteinExistence type="predicted"/>
<keyword evidence="1" id="KW-0378">Hydrolase</keyword>
<dbReference type="InterPro" id="IPR023346">
    <property type="entry name" value="Lysozyme-like_dom_sf"/>
</dbReference>
<dbReference type="Gene3D" id="1.10.530.10">
    <property type="match status" value="1"/>
</dbReference>
<dbReference type="GO" id="GO:0016787">
    <property type="term" value="F:hydrolase activity"/>
    <property type="evidence" value="ECO:0007669"/>
    <property type="project" value="UniProtKB-KW"/>
</dbReference>
<reference evidence="2" key="1">
    <citation type="journal article" date="2019" name="Int. J. Syst. Evol. Microbiol.">
        <title>The Global Catalogue of Microorganisms (GCM) 10K type strain sequencing project: providing services to taxonomists for standard genome sequencing and annotation.</title>
        <authorList>
            <consortium name="The Broad Institute Genomics Platform"/>
            <consortium name="The Broad Institute Genome Sequencing Center for Infectious Disease"/>
            <person name="Wu L."/>
            <person name="Ma J."/>
        </authorList>
    </citation>
    <scope>NUCLEOTIDE SEQUENCE [LARGE SCALE GENOMIC DNA]</scope>
    <source>
        <strain evidence="2">JCM 32105</strain>
    </source>
</reference>
<protein>
    <submittedName>
        <fullName evidence="1">Glycoside hydrolase family protein</fullName>
    </submittedName>
</protein>
<accession>A0ABP8NMQ7</accession>